<comment type="caution">
    <text evidence="6">The sequence shown here is derived from an EMBL/GenBank/DDBJ whole genome shotgun (WGS) entry which is preliminary data.</text>
</comment>
<dbReference type="Pfam" id="PF00440">
    <property type="entry name" value="TetR_N"/>
    <property type="match status" value="1"/>
</dbReference>
<evidence type="ECO:0000313" key="6">
    <source>
        <dbReference type="EMBL" id="MEZ0164477.1"/>
    </source>
</evidence>
<reference evidence="6 7" key="1">
    <citation type="submission" date="2024-07" db="EMBL/GenBank/DDBJ databases">
        <authorList>
            <person name="Thanompreechachai J."/>
            <person name="Duangmal K."/>
        </authorList>
    </citation>
    <scope>NUCLEOTIDE SEQUENCE [LARGE SCALE GENOMIC DNA]</scope>
    <source>
        <strain evidence="6 7">LSe6-4</strain>
    </source>
</reference>
<dbReference type="PRINTS" id="PR00455">
    <property type="entry name" value="HTHTETR"/>
</dbReference>
<dbReference type="Pfam" id="PF19344">
    <property type="entry name" value="TetR_C_32"/>
    <property type="match status" value="1"/>
</dbReference>
<dbReference type="InterPro" id="IPR001647">
    <property type="entry name" value="HTH_TetR"/>
</dbReference>
<keyword evidence="7" id="KW-1185">Reference proteome</keyword>
<name>A0ABV4GYS5_9ACTN</name>
<keyword evidence="1" id="KW-0805">Transcription regulation</keyword>
<gene>
    <name evidence="6" type="ORF">AB2L27_06820</name>
</gene>
<sequence length="225" mass="24288">MEVIEDGTAVTAVGTAPAVDGRRTRWAEHRRRRREELVTAALRAITAKGAGVGMDEVAAVAGTSKTVLYRHFADKEDLYLAVAERVNARILREFAQAVDRAPTARDGLAAVIDAYVRLVEADPEVYRFVVSHPFLERPLSTDPVQRISGTIAAETARTITAHLRVGGARGASADVLAHAIIAMIRTAADRWISSTDRVPADTLVSDLTQLAWGGLQAVLTPEEVQ</sequence>
<dbReference type="PANTHER" id="PTHR47506">
    <property type="entry name" value="TRANSCRIPTIONAL REGULATORY PROTEIN"/>
    <property type="match status" value="1"/>
</dbReference>
<organism evidence="6 7">
    <name type="scientific">Kineococcus halophytocola</name>
    <dbReference type="NCBI Taxonomy" id="3234027"/>
    <lineage>
        <taxon>Bacteria</taxon>
        <taxon>Bacillati</taxon>
        <taxon>Actinomycetota</taxon>
        <taxon>Actinomycetes</taxon>
        <taxon>Kineosporiales</taxon>
        <taxon>Kineosporiaceae</taxon>
        <taxon>Kineococcus</taxon>
    </lineage>
</organism>
<accession>A0ABV4GYS5</accession>
<dbReference type="SUPFAM" id="SSF48498">
    <property type="entry name" value="Tetracyclin repressor-like, C-terminal domain"/>
    <property type="match status" value="1"/>
</dbReference>
<proteinExistence type="predicted"/>
<dbReference type="EMBL" id="JBGFTU010000006">
    <property type="protein sequence ID" value="MEZ0164477.1"/>
    <property type="molecule type" value="Genomic_DNA"/>
</dbReference>
<dbReference type="InterPro" id="IPR045823">
    <property type="entry name" value="TetR_C_32"/>
</dbReference>
<dbReference type="SUPFAM" id="SSF46689">
    <property type="entry name" value="Homeodomain-like"/>
    <property type="match status" value="1"/>
</dbReference>
<dbReference type="PANTHER" id="PTHR47506:SF1">
    <property type="entry name" value="HTH-TYPE TRANSCRIPTIONAL REGULATOR YJDC"/>
    <property type="match status" value="1"/>
</dbReference>
<keyword evidence="3" id="KW-0804">Transcription</keyword>
<evidence type="ECO:0000256" key="4">
    <source>
        <dbReference type="PROSITE-ProRule" id="PRU00335"/>
    </source>
</evidence>
<evidence type="ECO:0000313" key="7">
    <source>
        <dbReference type="Proteomes" id="UP001565927"/>
    </source>
</evidence>
<dbReference type="InterPro" id="IPR036271">
    <property type="entry name" value="Tet_transcr_reg_TetR-rel_C_sf"/>
</dbReference>
<dbReference type="Proteomes" id="UP001565927">
    <property type="component" value="Unassembled WGS sequence"/>
</dbReference>
<evidence type="ECO:0000256" key="1">
    <source>
        <dbReference type="ARBA" id="ARBA00023015"/>
    </source>
</evidence>
<protein>
    <submittedName>
        <fullName evidence="6">TetR/AcrR family transcriptional regulator</fullName>
    </submittedName>
</protein>
<evidence type="ECO:0000259" key="5">
    <source>
        <dbReference type="PROSITE" id="PS50977"/>
    </source>
</evidence>
<evidence type="ECO:0000256" key="3">
    <source>
        <dbReference type="ARBA" id="ARBA00023163"/>
    </source>
</evidence>
<feature type="domain" description="HTH tetR-type" evidence="5">
    <location>
        <begin position="31"/>
        <end position="90"/>
    </location>
</feature>
<dbReference type="Gene3D" id="1.10.357.10">
    <property type="entry name" value="Tetracycline Repressor, domain 2"/>
    <property type="match status" value="1"/>
</dbReference>
<dbReference type="RefSeq" id="WP_370440717.1">
    <property type="nucleotide sequence ID" value="NZ_JBGFTU010000006.1"/>
</dbReference>
<feature type="DNA-binding region" description="H-T-H motif" evidence="4">
    <location>
        <begin position="53"/>
        <end position="72"/>
    </location>
</feature>
<dbReference type="InterPro" id="IPR009057">
    <property type="entry name" value="Homeodomain-like_sf"/>
</dbReference>
<keyword evidence="2 4" id="KW-0238">DNA-binding</keyword>
<dbReference type="PROSITE" id="PS50977">
    <property type="entry name" value="HTH_TETR_2"/>
    <property type="match status" value="1"/>
</dbReference>
<evidence type="ECO:0000256" key="2">
    <source>
        <dbReference type="ARBA" id="ARBA00023125"/>
    </source>
</evidence>